<evidence type="ECO:0000313" key="2">
    <source>
        <dbReference type="EMBL" id="NDV36112.1"/>
    </source>
</evidence>
<keyword evidence="1" id="KW-1133">Transmembrane helix</keyword>
<evidence type="ECO:0008006" key="3">
    <source>
        <dbReference type="Google" id="ProtNLM"/>
    </source>
</evidence>
<sequence length="231" mass="27447">MFQVYQIAVGWVVFGTLFSIYLHYTTHGIWNTPSMLLSFFLWLNGLICLWEVCLFFKIQHIYQIYLKWKKQYGGREYQAVKELAFMKVSLKGIFDPHTWGHIWATYSVYDPSYANKESFGFFIDVGNGFTTLIPSFLFLFNMTFNILSGRILGIVGLMSFYQEWYGTIIYWLSYIVNHRYRNFGFAQIFFFVACTNALWFIFPLYGIYVSIHLILHDDLSIFHTPQPIFFH</sequence>
<keyword evidence="1" id="KW-0472">Membrane</keyword>
<protein>
    <recommendedName>
        <fullName evidence="3">EXPERA domain-containing protein</fullName>
    </recommendedName>
</protein>
<dbReference type="EMBL" id="GIBP01007143">
    <property type="protein sequence ID" value="NDV36112.1"/>
    <property type="molecule type" value="Transcribed_RNA"/>
</dbReference>
<name>A0A6B2LGB4_9EUKA</name>
<keyword evidence="1" id="KW-0812">Transmembrane</keyword>
<evidence type="ECO:0000256" key="1">
    <source>
        <dbReference type="SAM" id="Phobius"/>
    </source>
</evidence>
<reference evidence="2" key="1">
    <citation type="journal article" date="2020" name="J. Eukaryot. Microbiol.">
        <title>De novo Sequencing, Assembly and Annotation of the Transcriptome for the Free-Living Testate Amoeba Arcella intermedia.</title>
        <authorList>
            <person name="Ribeiro G.M."/>
            <person name="Porfirio-Sousa A.L."/>
            <person name="Maurer-Alcala X.X."/>
            <person name="Katz L.A."/>
            <person name="Lahr D.J.G."/>
        </authorList>
    </citation>
    <scope>NUCLEOTIDE SEQUENCE</scope>
</reference>
<feature type="transmembrane region" description="Helical" evidence="1">
    <location>
        <begin position="7"/>
        <end position="24"/>
    </location>
</feature>
<proteinExistence type="predicted"/>
<feature type="transmembrane region" description="Helical" evidence="1">
    <location>
        <begin position="36"/>
        <end position="56"/>
    </location>
</feature>
<feature type="transmembrane region" description="Helical" evidence="1">
    <location>
        <begin position="151"/>
        <end position="176"/>
    </location>
</feature>
<organism evidence="2">
    <name type="scientific">Arcella intermedia</name>
    <dbReference type="NCBI Taxonomy" id="1963864"/>
    <lineage>
        <taxon>Eukaryota</taxon>
        <taxon>Amoebozoa</taxon>
        <taxon>Tubulinea</taxon>
        <taxon>Elardia</taxon>
        <taxon>Arcellinida</taxon>
        <taxon>Sphaerothecina</taxon>
        <taxon>Arcellidae</taxon>
        <taxon>Arcella</taxon>
    </lineage>
</organism>
<feature type="transmembrane region" description="Helical" evidence="1">
    <location>
        <begin position="119"/>
        <end position="139"/>
    </location>
</feature>
<accession>A0A6B2LGB4</accession>
<dbReference type="AlphaFoldDB" id="A0A6B2LGB4"/>
<feature type="transmembrane region" description="Helical" evidence="1">
    <location>
        <begin position="188"/>
        <end position="215"/>
    </location>
</feature>